<feature type="active site" description="Proton acceptor" evidence="8">
    <location>
        <position position="240"/>
    </location>
</feature>
<comment type="catalytic activity">
    <reaction evidence="8 10">
        <text>D-xylulose + ATP = D-xylulose 5-phosphate + ADP + H(+)</text>
        <dbReference type="Rhea" id="RHEA:10964"/>
        <dbReference type="ChEBI" id="CHEBI:15378"/>
        <dbReference type="ChEBI" id="CHEBI:17140"/>
        <dbReference type="ChEBI" id="CHEBI:30616"/>
        <dbReference type="ChEBI" id="CHEBI:57737"/>
        <dbReference type="ChEBI" id="CHEBI:456216"/>
        <dbReference type="EC" id="2.7.1.17"/>
    </reaction>
</comment>
<evidence type="ECO:0000256" key="6">
    <source>
        <dbReference type="ARBA" id="ARBA00022840"/>
    </source>
</evidence>
<dbReference type="PANTHER" id="PTHR43095:SF5">
    <property type="entry name" value="XYLULOSE KINASE"/>
    <property type="match status" value="1"/>
</dbReference>
<keyword evidence="3 8" id="KW-0808">Transferase</keyword>
<feature type="site" description="Important for activity" evidence="8">
    <location>
        <position position="8"/>
    </location>
</feature>
<dbReference type="InterPro" id="IPR050406">
    <property type="entry name" value="FGGY_Carb_Kinase"/>
</dbReference>
<comment type="similarity">
    <text evidence="1 8 9">Belongs to the FGGY kinase family.</text>
</comment>
<dbReference type="GO" id="GO:0005998">
    <property type="term" value="P:xylulose catabolic process"/>
    <property type="evidence" value="ECO:0007669"/>
    <property type="project" value="UniProtKB-UniRule"/>
</dbReference>
<feature type="domain" description="Carbohydrate kinase FGGY N-terminal" evidence="11">
    <location>
        <begin position="3"/>
        <end position="247"/>
    </location>
</feature>
<dbReference type="GO" id="GO:0042732">
    <property type="term" value="P:D-xylose metabolic process"/>
    <property type="evidence" value="ECO:0007669"/>
    <property type="project" value="UniProtKB-KW"/>
</dbReference>
<dbReference type="RefSeq" id="WP_092039023.1">
    <property type="nucleotide sequence ID" value="NZ_FOOK01000019.1"/>
</dbReference>
<dbReference type="STRING" id="201973.SAMN04488025_11948"/>
<dbReference type="InterPro" id="IPR018485">
    <property type="entry name" value="FGGY_C"/>
</dbReference>
<dbReference type="InterPro" id="IPR018484">
    <property type="entry name" value="FGGY_N"/>
</dbReference>
<evidence type="ECO:0000256" key="2">
    <source>
        <dbReference type="ARBA" id="ARBA00022629"/>
    </source>
</evidence>
<keyword evidence="14" id="KW-1185">Reference proteome</keyword>
<reference evidence="13 14" key="1">
    <citation type="submission" date="2016-10" db="EMBL/GenBank/DDBJ databases">
        <authorList>
            <person name="de Groot N.N."/>
        </authorList>
    </citation>
    <scope>NUCLEOTIDE SEQUENCE [LARGE SCALE GENOMIC DNA]</scope>
    <source>
        <strain evidence="13 14">DSM 44945</strain>
    </source>
</reference>
<dbReference type="Pfam" id="PF00370">
    <property type="entry name" value="FGGY_N"/>
    <property type="match status" value="1"/>
</dbReference>
<dbReference type="Pfam" id="PF02782">
    <property type="entry name" value="FGGY_C"/>
    <property type="match status" value="1"/>
</dbReference>
<evidence type="ECO:0000256" key="1">
    <source>
        <dbReference type="ARBA" id="ARBA00009156"/>
    </source>
</evidence>
<dbReference type="EC" id="2.7.1.17" evidence="8 10"/>
<evidence type="ECO:0000256" key="5">
    <source>
        <dbReference type="ARBA" id="ARBA00022777"/>
    </source>
</evidence>
<dbReference type="PROSITE" id="PS00445">
    <property type="entry name" value="FGGY_KINASES_2"/>
    <property type="match status" value="1"/>
</dbReference>
<name>A0A1I2PSN9_9BACL</name>
<evidence type="ECO:0000256" key="4">
    <source>
        <dbReference type="ARBA" id="ARBA00022741"/>
    </source>
</evidence>
<evidence type="ECO:0000259" key="11">
    <source>
        <dbReference type="Pfam" id="PF00370"/>
    </source>
</evidence>
<proteinExistence type="inferred from homology"/>
<accession>A0A1I2PSN9</accession>
<dbReference type="InterPro" id="IPR018483">
    <property type="entry name" value="Carb_kinase_FGGY_CS"/>
</dbReference>
<dbReference type="GO" id="GO:0005524">
    <property type="term" value="F:ATP binding"/>
    <property type="evidence" value="ECO:0007669"/>
    <property type="project" value="UniProtKB-UniRule"/>
</dbReference>
<dbReference type="Proteomes" id="UP000198661">
    <property type="component" value="Unassembled WGS sequence"/>
</dbReference>
<keyword evidence="4 8" id="KW-0547">Nucleotide-binding</keyword>
<evidence type="ECO:0000256" key="8">
    <source>
        <dbReference type="HAMAP-Rule" id="MF_02220"/>
    </source>
</evidence>
<dbReference type="InterPro" id="IPR006000">
    <property type="entry name" value="Xylulokinase"/>
</dbReference>
<keyword evidence="6 8" id="KW-0067">ATP-binding</keyword>
<organism evidence="13 14">
    <name type="scientific">Planifilum fulgidum</name>
    <dbReference type="NCBI Taxonomy" id="201973"/>
    <lineage>
        <taxon>Bacteria</taxon>
        <taxon>Bacillati</taxon>
        <taxon>Bacillota</taxon>
        <taxon>Bacilli</taxon>
        <taxon>Bacillales</taxon>
        <taxon>Thermoactinomycetaceae</taxon>
        <taxon>Planifilum</taxon>
    </lineage>
</organism>
<evidence type="ECO:0000256" key="10">
    <source>
        <dbReference type="RuleBase" id="RU364073"/>
    </source>
</evidence>
<dbReference type="InterPro" id="IPR043129">
    <property type="entry name" value="ATPase_NBD"/>
</dbReference>
<dbReference type="OrthoDB" id="9805576at2"/>
<protein>
    <recommendedName>
        <fullName evidence="8 10">Xylulose kinase</fullName>
        <shortName evidence="8 10">Xylulokinase</shortName>
        <ecNumber evidence="8 10">2.7.1.17</ecNumber>
    </recommendedName>
</protein>
<evidence type="ECO:0000259" key="12">
    <source>
        <dbReference type="Pfam" id="PF02782"/>
    </source>
</evidence>
<evidence type="ECO:0000313" key="14">
    <source>
        <dbReference type="Proteomes" id="UP000198661"/>
    </source>
</evidence>
<dbReference type="CDD" id="cd07808">
    <property type="entry name" value="ASKHA_NBD_FGGY_EcXK-like"/>
    <property type="match status" value="1"/>
</dbReference>
<dbReference type="Gene3D" id="3.30.420.40">
    <property type="match status" value="2"/>
</dbReference>
<dbReference type="HAMAP" id="MF_02220">
    <property type="entry name" value="XylB"/>
    <property type="match status" value="1"/>
</dbReference>
<dbReference type="InterPro" id="IPR000577">
    <property type="entry name" value="Carb_kinase_FGGY"/>
</dbReference>
<keyword evidence="5 8" id="KW-0418">Kinase</keyword>
<dbReference type="GO" id="GO:0004856">
    <property type="term" value="F:D-xylulokinase activity"/>
    <property type="evidence" value="ECO:0007669"/>
    <property type="project" value="UniProtKB-UniRule"/>
</dbReference>
<evidence type="ECO:0000256" key="3">
    <source>
        <dbReference type="ARBA" id="ARBA00022679"/>
    </source>
</evidence>
<dbReference type="SUPFAM" id="SSF53067">
    <property type="entry name" value="Actin-like ATPase domain"/>
    <property type="match status" value="2"/>
</dbReference>
<gene>
    <name evidence="8 10" type="primary">xylB</name>
    <name evidence="13" type="ORF">SAMN04488025_11948</name>
</gene>
<sequence length="499" mass="55431">MKYVIGVDLGTSAVKILLVNQRGQVVREVSKTYPLIQEKAGYSEQNPEDWVDQTVAGLSDLLKYGDCDPKDIEGLSFSGQMHGLVLLDENNRVLRNAILWNDTRTTRECREIYEKVGKERLLQITKNPALEGFTLPKILWVKKNEPEIYRKAKTFVLPKDYVRYRLTGKLHMEYSDAAGTLLLDINKKEWSKEICRLLDIDDGLCPPLLGSHEEVGTITPEISKVTGLSTSTRVFAGGADNACGAIGAGVLQDGKSMVSIGTSGVFLSYESDGNKDFGGKVHYFNHSAPDAYYTMGVTLAAGYSLSWFKDVFAKEAGFDQLLAGVDRVPIGSDGLLFTPYIVGERTPHADANIRGSFVGMDSSHQLKHFVRAVLEGITFSLNESVEIFRENGKRIDAIVSIGGGAKNETWLQMQADIFNARIVKLSSEQGPGMGAAMLAAYGCGWFDSLQECSDRFLKVDKVYDPIEENVKKYRDLFQLYKEIYPATASLNKELMKYRN</sequence>
<feature type="domain" description="Carbohydrate kinase FGGY C-terminal" evidence="12">
    <location>
        <begin position="257"/>
        <end position="442"/>
    </location>
</feature>
<comment type="function">
    <text evidence="8">Catalyzes the phosphorylation of D-xylulose to D-xylulose 5-phosphate.</text>
</comment>
<evidence type="ECO:0000256" key="9">
    <source>
        <dbReference type="RuleBase" id="RU003733"/>
    </source>
</evidence>
<dbReference type="PIRSF" id="PIRSF000538">
    <property type="entry name" value="GlpK"/>
    <property type="match status" value="1"/>
</dbReference>
<keyword evidence="2 8" id="KW-0859">Xylose metabolism</keyword>
<keyword evidence="7 8" id="KW-0119">Carbohydrate metabolism</keyword>
<dbReference type="AlphaFoldDB" id="A0A1I2PSN9"/>
<dbReference type="PROSITE" id="PS00933">
    <property type="entry name" value="FGGY_KINASES_1"/>
    <property type="match status" value="1"/>
</dbReference>
<evidence type="ECO:0000313" key="13">
    <source>
        <dbReference type="EMBL" id="SFG18109.1"/>
    </source>
</evidence>
<dbReference type="PANTHER" id="PTHR43095">
    <property type="entry name" value="SUGAR KINASE"/>
    <property type="match status" value="1"/>
</dbReference>
<dbReference type="EMBL" id="FOOK01000019">
    <property type="protein sequence ID" value="SFG18109.1"/>
    <property type="molecule type" value="Genomic_DNA"/>
</dbReference>
<evidence type="ECO:0000256" key="7">
    <source>
        <dbReference type="ARBA" id="ARBA00023277"/>
    </source>
</evidence>
<dbReference type="NCBIfam" id="TIGR01312">
    <property type="entry name" value="XylB"/>
    <property type="match status" value="1"/>
</dbReference>
<feature type="binding site" evidence="8">
    <location>
        <begin position="81"/>
        <end position="82"/>
    </location>
    <ligand>
        <name>substrate</name>
    </ligand>
</feature>